<evidence type="ECO:0000313" key="3">
    <source>
        <dbReference type="Proteomes" id="UP000315750"/>
    </source>
</evidence>
<keyword evidence="2" id="KW-0413">Isomerase</keyword>
<dbReference type="Pfam" id="PF11066">
    <property type="entry name" value="DUF2867"/>
    <property type="match status" value="1"/>
</dbReference>
<protein>
    <submittedName>
        <fullName evidence="2">3 beta-hydroxysteroid dehydrogenase/Delta 5--&gt;4-isomerase</fullName>
    </submittedName>
</protein>
<dbReference type="GO" id="GO:0044877">
    <property type="term" value="F:protein-containing complex binding"/>
    <property type="evidence" value="ECO:0007669"/>
    <property type="project" value="TreeGrafter"/>
</dbReference>
<dbReference type="SUPFAM" id="SSF51735">
    <property type="entry name" value="NAD(P)-binding Rossmann-fold domains"/>
    <property type="match status" value="1"/>
</dbReference>
<name>A0A518ATG6_9BACT</name>
<feature type="domain" description="NAD(P)-binding" evidence="1">
    <location>
        <begin position="25"/>
        <end position="152"/>
    </location>
</feature>
<reference evidence="2 3" key="1">
    <citation type="submission" date="2019-02" db="EMBL/GenBank/DDBJ databases">
        <title>Deep-cultivation of Planctomycetes and their phenomic and genomic characterization uncovers novel biology.</title>
        <authorList>
            <person name="Wiegand S."/>
            <person name="Jogler M."/>
            <person name="Boedeker C."/>
            <person name="Pinto D."/>
            <person name="Vollmers J."/>
            <person name="Rivas-Marin E."/>
            <person name="Kohn T."/>
            <person name="Peeters S.H."/>
            <person name="Heuer A."/>
            <person name="Rast P."/>
            <person name="Oberbeckmann S."/>
            <person name="Bunk B."/>
            <person name="Jeske O."/>
            <person name="Meyerdierks A."/>
            <person name="Storesund J.E."/>
            <person name="Kallscheuer N."/>
            <person name="Luecker S."/>
            <person name="Lage O.M."/>
            <person name="Pohl T."/>
            <person name="Merkel B.J."/>
            <person name="Hornburger P."/>
            <person name="Mueller R.-W."/>
            <person name="Bruemmer F."/>
            <person name="Labrenz M."/>
            <person name="Spormann A.M."/>
            <person name="Op den Camp H."/>
            <person name="Overmann J."/>
            <person name="Amann R."/>
            <person name="Jetten M.S.M."/>
            <person name="Mascher T."/>
            <person name="Medema M.H."/>
            <person name="Devos D.P."/>
            <person name="Kaster A.-K."/>
            <person name="Ovreas L."/>
            <person name="Rohde M."/>
            <person name="Galperin M.Y."/>
            <person name="Jogler C."/>
        </authorList>
    </citation>
    <scope>NUCLEOTIDE SEQUENCE [LARGE SCALE GENOMIC DNA]</scope>
    <source>
        <strain evidence="2 3">Pan181</strain>
    </source>
</reference>
<dbReference type="Gene3D" id="3.40.50.720">
    <property type="entry name" value="NAD(P)-binding Rossmann-like Domain"/>
    <property type="match status" value="1"/>
</dbReference>
<dbReference type="AlphaFoldDB" id="A0A518ATG6"/>
<dbReference type="EMBL" id="CP036278">
    <property type="protein sequence ID" value="QDU58019.1"/>
    <property type="molecule type" value="Genomic_DNA"/>
</dbReference>
<dbReference type="InterPro" id="IPR051207">
    <property type="entry name" value="ComplexI_NDUFA9_subunit"/>
</dbReference>
<dbReference type="PANTHER" id="PTHR12126">
    <property type="entry name" value="NADH-UBIQUINONE OXIDOREDUCTASE 39 KDA SUBUNIT-RELATED"/>
    <property type="match status" value="1"/>
</dbReference>
<sequence>MQPSDSSHFNARSPQSSPPLVLLTGATGYVGGRLLGLLESHGHRVRCMARDPANLSGRTARTTEVVRGDVLQRYSLVDALKGIDVAYYLVHSMGSNGDFEEQDRQGARNFAEAAREAGVQRIIYLGGLGDETDELSAHLKSRHEVGQILKESDATVLEFRASIVIGSGSLSFELVRSLVRRLPVMICPRWVRTQAQPIAIEDLLEYLLAAVDHPAEQSRIYEIGGPDQVSYGDIMQEYAQQRGLKRYLISVPVLTPRLSSLWLGFVTPVYAKVGKKLIDGMRNPTIVTDDAAREEFNIAPRGLTAAIERACKSEDHKLAETRWSDALSSARGIRSWGGVAFKNRIVDSRTISTTASPEEAFRPIRSIGGRNGWYFANWLWTVRAWIDLMLGGVGIRRGRRDPDHLRVGDVLDWWRVEEYVPNERMRLFAEMKVPGRAWLEFEATKSGGQTTIRQTAIFDPIGIWGLAYWYALYPVHDLIFHGMLQRIAKRAEQSSEVSAGQTAQHATLPPAS</sequence>
<dbReference type="PANTHER" id="PTHR12126:SF11">
    <property type="entry name" value="NADH DEHYDROGENASE [UBIQUINONE] 1 ALPHA SUBCOMPLEX SUBUNIT 9, MITOCHONDRIAL"/>
    <property type="match status" value="1"/>
</dbReference>
<dbReference type="InterPro" id="IPR021295">
    <property type="entry name" value="DUF2867"/>
</dbReference>
<keyword evidence="3" id="KW-1185">Reference proteome</keyword>
<dbReference type="Proteomes" id="UP000315750">
    <property type="component" value="Chromosome"/>
</dbReference>
<dbReference type="Pfam" id="PF13460">
    <property type="entry name" value="NAD_binding_10"/>
    <property type="match status" value="1"/>
</dbReference>
<dbReference type="KEGG" id="amuc:Pan181_42440"/>
<dbReference type="InterPro" id="IPR016040">
    <property type="entry name" value="NAD(P)-bd_dom"/>
</dbReference>
<gene>
    <name evidence="2" type="ORF">Pan181_42440</name>
</gene>
<evidence type="ECO:0000259" key="1">
    <source>
        <dbReference type="Pfam" id="PF13460"/>
    </source>
</evidence>
<dbReference type="GO" id="GO:0016853">
    <property type="term" value="F:isomerase activity"/>
    <property type="evidence" value="ECO:0007669"/>
    <property type="project" value="UniProtKB-KW"/>
</dbReference>
<dbReference type="CDD" id="cd05245">
    <property type="entry name" value="SDR_a2"/>
    <property type="match status" value="1"/>
</dbReference>
<evidence type="ECO:0000313" key="2">
    <source>
        <dbReference type="EMBL" id="QDU58019.1"/>
    </source>
</evidence>
<dbReference type="RefSeq" id="WP_145249527.1">
    <property type="nucleotide sequence ID" value="NZ_CP036278.1"/>
</dbReference>
<dbReference type="OrthoDB" id="9774199at2"/>
<dbReference type="InterPro" id="IPR036291">
    <property type="entry name" value="NAD(P)-bd_dom_sf"/>
</dbReference>
<organism evidence="2 3">
    <name type="scientific">Aeoliella mucimassa</name>
    <dbReference type="NCBI Taxonomy" id="2527972"/>
    <lineage>
        <taxon>Bacteria</taxon>
        <taxon>Pseudomonadati</taxon>
        <taxon>Planctomycetota</taxon>
        <taxon>Planctomycetia</taxon>
        <taxon>Pirellulales</taxon>
        <taxon>Lacipirellulaceae</taxon>
        <taxon>Aeoliella</taxon>
    </lineage>
</organism>
<proteinExistence type="predicted"/>
<accession>A0A518ATG6</accession>
<dbReference type="SUPFAM" id="SSF55961">
    <property type="entry name" value="Bet v1-like"/>
    <property type="match status" value="1"/>
</dbReference>